<keyword evidence="8" id="KW-1185">Reference proteome</keyword>
<dbReference type="AlphaFoldDB" id="A0A3M8K7P8"/>
<evidence type="ECO:0000256" key="3">
    <source>
        <dbReference type="ARBA" id="ARBA00022692"/>
    </source>
</evidence>
<dbReference type="GO" id="GO:0005886">
    <property type="term" value="C:plasma membrane"/>
    <property type="evidence" value="ECO:0007669"/>
    <property type="project" value="UniProtKB-SubCell"/>
</dbReference>
<evidence type="ECO:0000256" key="2">
    <source>
        <dbReference type="ARBA" id="ARBA00022475"/>
    </source>
</evidence>
<comment type="caution">
    <text evidence="7">The sequence shown here is derived from an EMBL/GenBank/DDBJ whole genome shotgun (WGS) entry which is preliminary data.</text>
</comment>
<dbReference type="InterPro" id="IPR027379">
    <property type="entry name" value="CLS_N"/>
</dbReference>
<protein>
    <recommendedName>
        <fullName evidence="6">Cardiolipin synthase N-terminal domain-containing protein</fullName>
    </recommendedName>
</protein>
<keyword evidence="3" id="KW-0812">Transmembrane</keyword>
<evidence type="ECO:0000256" key="5">
    <source>
        <dbReference type="ARBA" id="ARBA00023136"/>
    </source>
</evidence>
<accession>A0A3M8K7P8</accession>
<sequence>MTAKDLKSCSNASCGQKAGLAALTIADVVAKTAVLIDIYRRPAEDIRGPKWVWVLAQALNGVGPASYWMFGRK</sequence>
<dbReference type="RefSeq" id="WP_123047224.1">
    <property type="nucleotide sequence ID" value="NZ_PTJO01000003.1"/>
</dbReference>
<evidence type="ECO:0000313" key="8">
    <source>
        <dbReference type="Proteomes" id="UP000266975"/>
    </source>
</evidence>
<evidence type="ECO:0000256" key="1">
    <source>
        <dbReference type="ARBA" id="ARBA00004651"/>
    </source>
</evidence>
<evidence type="ECO:0000256" key="4">
    <source>
        <dbReference type="ARBA" id="ARBA00022989"/>
    </source>
</evidence>
<evidence type="ECO:0000313" key="7">
    <source>
        <dbReference type="EMBL" id="RNE49176.1"/>
    </source>
</evidence>
<evidence type="ECO:0000259" key="6">
    <source>
        <dbReference type="Pfam" id="PF13396"/>
    </source>
</evidence>
<dbReference type="EMBL" id="PTJO01000003">
    <property type="protein sequence ID" value="RNE49176.1"/>
    <property type="molecule type" value="Genomic_DNA"/>
</dbReference>
<keyword evidence="2" id="KW-1003">Cell membrane</keyword>
<name>A0A3M8K7P8_9CORY</name>
<keyword evidence="4" id="KW-1133">Transmembrane helix</keyword>
<keyword evidence="5" id="KW-0472">Membrane</keyword>
<feature type="domain" description="Cardiolipin synthase N-terminal" evidence="6">
    <location>
        <begin position="33"/>
        <end position="72"/>
    </location>
</feature>
<dbReference type="Pfam" id="PF13396">
    <property type="entry name" value="PLDc_N"/>
    <property type="match status" value="1"/>
</dbReference>
<proteinExistence type="predicted"/>
<comment type="subcellular location">
    <subcellularLocation>
        <location evidence="1">Cell membrane</location>
        <topology evidence="1">Multi-pass membrane protein</topology>
    </subcellularLocation>
</comment>
<dbReference type="OrthoDB" id="5125307at2"/>
<gene>
    <name evidence="7" type="ORF">C5L39_01990</name>
</gene>
<dbReference type="Proteomes" id="UP000266975">
    <property type="component" value="Unassembled WGS sequence"/>
</dbReference>
<organism evidence="7 8">
    <name type="scientific">Corynebacterium alimapuense</name>
    <dbReference type="NCBI Taxonomy" id="1576874"/>
    <lineage>
        <taxon>Bacteria</taxon>
        <taxon>Bacillati</taxon>
        <taxon>Actinomycetota</taxon>
        <taxon>Actinomycetes</taxon>
        <taxon>Mycobacteriales</taxon>
        <taxon>Corynebacteriaceae</taxon>
        <taxon>Corynebacterium</taxon>
    </lineage>
</organism>
<reference evidence="7 8" key="1">
    <citation type="submission" date="2018-02" db="EMBL/GenBank/DDBJ databases">
        <title>Corynebacterium alimpuense sp. nov., a marine obligate actinomycete isolated from sediments of Valparaiso bay, Chile.</title>
        <authorList>
            <person name="Claverias F."/>
            <person name="Gonzales-Siles L."/>
            <person name="Salva-Serra F."/>
            <person name="Inganaes E."/>
            <person name="Molin K."/>
            <person name="Cumsille A."/>
            <person name="Undabarrena A."/>
            <person name="Couve E."/>
            <person name="Moore E.R.B."/>
            <person name="Gomila M."/>
            <person name="Camara B."/>
        </authorList>
    </citation>
    <scope>NUCLEOTIDE SEQUENCE [LARGE SCALE GENOMIC DNA]</scope>
    <source>
        <strain evidence="7 8">CCUG 69366</strain>
    </source>
</reference>